<dbReference type="EMBL" id="MU855652">
    <property type="protein sequence ID" value="KAK3900638.1"/>
    <property type="molecule type" value="Genomic_DNA"/>
</dbReference>
<dbReference type="AlphaFoldDB" id="A0AAN6MIQ8"/>
<evidence type="ECO:0000256" key="4">
    <source>
        <dbReference type="ARBA" id="ARBA00023125"/>
    </source>
</evidence>
<evidence type="ECO:0000313" key="9">
    <source>
        <dbReference type="Proteomes" id="UP001303889"/>
    </source>
</evidence>
<evidence type="ECO:0000256" key="2">
    <source>
        <dbReference type="ARBA" id="ARBA00022833"/>
    </source>
</evidence>
<keyword evidence="5" id="KW-0804">Transcription</keyword>
<dbReference type="GO" id="GO:0000976">
    <property type="term" value="F:transcription cis-regulatory region binding"/>
    <property type="evidence" value="ECO:0007669"/>
    <property type="project" value="TreeGrafter"/>
</dbReference>
<evidence type="ECO:0000256" key="6">
    <source>
        <dbReference type="ARBA" id="ARBA00023242"/>
    </source>
</evidence>
<evidence type="ECO:0000256" key="1">
    <source>
        <dbReference type="ARBA" id="ARBA00004123"/>
    </source>
</evidence>
<evidence type="ECO:0000256" key="3">
    <source>
        <dbReference type="ARBA" id="ARBA00023015"/>
    </source>
</evidence>
<reference evidence="8" key="1">
    <citation type="journal article" date="2023" name="Mol. Phylogenet. Evol.">
        <title>Genome-scale phylogeny and comparative genomics of the fungal order Sordariales.</title>
        <authorList>
            <person name="Hensen N."/>
            <person name="Bonometti L."/>
            <person name="Westerberg I."/>
            <person name="Brannstrom I.O."/>
            <person name="Guillou S."/>
            <person name="Cros-Aarteil S."/>
            <person name="Calhoun S."/>
            <person name="Haridas S."/>
            <person name="Kuo A."/>
            <person name="Mondo S."/>
            <person name="Pangilinan J."/>
            <person name="Riley R."/>
            <person name="LaButti K."/>
            <person name="Andreopoulos B."/>
            <person name="Lipzen A."/>
            <person name="Chen C."/>
            <person name="Yan M."/>
            <person name="Daum C."/>
            <person name="Ng V."/>
            <person name="Clum A."/>
            <person name="Steindorff A."/>
            <person name="Ohm R.A."/>
            <person name="Martin F."/>
            <person name="Silar P."/>
            <person name="Natvig D.O."/>
            <person name="Lalanne C."/>
            <person name="Gautier V."/>
            <person name="Ament-Velasquez S.L."/>
            <person name="Kruys A."/>
            <person name="Hutchinson M.I."/>
            <person name="Powell A.J."/>
            <person name="Barry K."/>
            <person name="Miller A.N."/>
            <person name="Grigoriev I.V."/>
            <person name="Debuchy R."/>
            <person name="Gladieux P."/>
            <person name="Hiltunen Thoren M."/>
            <person name="Johannesson H."/>
        </authorList>
    </citation>
    <scope>NUCLEOTIDE SEQUENCE</scope>
    <source>
        <strain evidence="8">CBS 103.79</strain>
    </source>
</reference>
<dbReference type="GO" id="GO:0045944">
    <property type="term" value="P:positive regulation of transcription by RNA polymerase II"/>
    <property type="evidence" value="ECO:0007669"/>
    <property type="project" value="TreeGrafter"/>
</dbReference>
<dbReference type="GO" id="GO:0005634">
    <property type="term" value="C:nucleus"/>
    <property type="evidence" value="ECO:0007669"/>
    <property type="project" value="UniProtKB-SubCell"/>
</dbReference>
<dbReference type="InterPro" id="IPR021858">
    <property type="entry name" value="Fun_TF"/>
</dbReference>
<dbReference type="PANTHER" id="PTHR37534">
    <property type="entry name" value="TRANSCRIPTIONAL ACTIVATOR PROTEIN UGA3"/>
    <property type="match status" value="1"/>
</dbReference>
<proteinExistence type="predicted"/>
<gene>
    <name evidence="8" type="ORF">C8A05DRAFT_35726</name>
</gene>
<keyword evidence="2" id="KW-0862">Zinc</keyword>
<evidence type="ECO:0000313" key="8">
    <source>
        <dbReference type="EMBL" id="KAK3900638.1"/>
    </source>
</evidence>
<feature type="compositionally biased region" description="Polar residues" evidence="7">
    <location>
        <begin position="126"/>
        <end position="135"/>
    </location>
</feature>
<dbReference type="GO" id="GO:0003700">
    <property type="term" value="F:DNA-binding transcription factor activity"/>
    <property type="evidence" value="ECO:0007669"/>
    <property type="project" value="TreeGrafter"/>
</dbReference>
<dbReference type="Pfam" id="PF11951">
    <property type="entry name" value="Fungal_trans_2"/>
    <property type="match status" value="1"/>
</dbReference>
<comment type="caution">
    <text evidence="8">The sequence shown here is derived from an EMBL/GenBank/DDBJ whole genome shotgun (WGS) entry which is preliminary data.</text>
</comment>
<comment type="subcellular location">
    <subcellularLocation>
        <location evidence="1">Nucleus</location>
    </subcellularLocation>
</comment>
<name>A0AAN6MIQ8_9PEZI</name>
<evidence type="ECO:0000256" key="5">
    <source>
        <dbReference type="ARBA" id="ARBA00023163"/>
    </source>
</evidence>
<organism evidence="8 9">
    <name type="scientific">Staphylotrichum tortipilum</name>
    <dbReference type="NCBI Taxonomy" id="2831512"/>
    <lineage>
        <taxon>Eukaryota</taxon>
        <taxon>Fungi</taxon>
        <taxon>Dikarya</taxon>
        <taxon>Ascomycota</taxon>
        <taxon>Pezizomycotina</taxon>
        <taxon>Sordariomycetes</taxon>
        <taxon>Sordariomycetidae</taxon>
        <taxon>Sordariales</taxon>
        <taxon>Chaetomiaceae</taxon>
        <taxon>Staphylotrichum</taxon>
    </lineage>
</organism>
<keyword evidence="9" id="KW-1185">Reference proteome</keyword>
<reference evidence="8" key="2">
    <citation type="submission" date="2023-05" db="EMBL/GenBank/DDBJ databases">
        <authorList>
            <consortium name="Lawrence Berkeley National Laboratory"/>
            <person name="Steindorff A."/>
            <person name="Hensen N."/>
            <person name="Bonometti L."/>
            <person name="Westerberg I."/>
            <person name="Brannstrom I.O."/>
            <person name="Guillou S."/>
            <person name="Cros-Aarteil S."/>
            <person name="Calhoun S."/>
            <person name="Haridas S."/>
            <person name="Kuo A."/>
            <person name="Mondo S."/>
            <person name="Pangilinan J."/>
            <person name="Riley R."/>
            <person name="Labutti K."/>
            <person name="Andreopoulos B."/>
            <person name="Lipzen A."/>
            <person name="Chen C."/>
            <person name="Yanf M."/>
            <person name="Daum C."/>
            <person name="Ng V."/>
            <person name="Clum A."/>
            <person name="Ohm R."/>
            <person name="Martin F."/>
            <person name="Silar P."/>
            <person name="Natvig D."/>
            <person name="Lalanne C."/>
            <person name="Gautier V."/>
            <person name="Ament-Velasquez S.L."/>
            <person name="Kruys A."/>
            <person name="Hutchinson M.I."/>
            <person name="Powell A.J."/>
            <person name="Barry K."/>
            <person name="Miller A.N."/>
            <person name="Grigoriev I.V."/>
            <person name="Debuchy R."/>
            <person name="Gladieux P."/>
            <person name="Thoren M.H."/>
            <person name="Johannesson H."/>
        </authorList>
    </citation>
    <scope>NUCLEOTIDE SEQUENCE</scope>
    <source>
        <strain evidence="8">CBS 103.79</strain>
    </source>
</reference>
<dbReference type="PANTHER" id="PTHR37534:SF15">
    <property type="entry name" value="ZN(II)2CYS6 TRANSCRIPTION FACTOR (EUROFUNG)"/>
    <property type="match status" value="1"/>
</dbReference>
<keyword evidence="4" id="KW-0238">DNA-binding</keyword>
<protein>
    <submittedName>
        <fullName evidence="8">Fungal-specific transcription factor domain-containing protein</fullName>
    </submittedName>
</protein>
<feature type="region of interest" description="Disordered" evidence="7">
    <location>
        <begin position="125"/>
        <end position="146"/>
    </location>
</feature>
<keyword evidence="3" id="KW-0805">Transcription regulation</keyword>
<dbReference type="Proteomes" id="UP001303889">
    <property type="component" value="Unassembled WGS sequence"/>
</dbReference>
<accession>A0AAN6MIQ8</accession>
<sequence length="279" mass="29705">MGTAPDPADSTSVFLERAFCFYDVIAALSNGTCPLSPAPAPGCLIPLSPLGAPSASPLSNVDTLLGMATTLWPIIHRLAGLRALKTDLATAIAAHASPAQIAVLRTEFRSTTQAIESALLAWQPRPSASTTTPRGANQEADEDPVSSITHNALAYRHASLVHLHRTIHLHPRSHPTVQLHAHLALKNCVATATHGGPLAALLWPLFVAACEAVTETDRDMARRAFAAVEKRQGMRNIGRAWGVVGEVWRREKEGGCVEGEGGELWRRVCGEMGVSIVFG</sequence>
<keyword evidence="6" id="KW-0539">Nucleus</keyword>
<evidence type="ECO:0000256" key="7">
    <source>
        <dbReference type="SAM" id="MobiDB-lite"/>
    </source>
</evidence>